<dbReference type="GO" id="GO:0005737">
    <property type="term" value="C:cytoplasm"/>
    <property type="evidence" value="ECO:0007669"/>
    <property type="project" value="TreeGrafter"/>
</dbReference>
<dbReference type="CDD" id="cd02947">
    <property type="entry name" value="TRX_family"/>
    <property type="match status" value="1"/>
</dbReference>
<dbReference type="InterPro" id="IPR019734">
    <property type="entry name" value="TPR_rpt"/>
</dbReference>
<keyword evidence="2" id="KW-1185">Reference proteome</keyword>
<feature type="non-terminal residue" evidence="1">
    <location>
        <position position="339"/>
    </location>
</feature>
<dbReference type="Proteomes" id="UP000824469">
    <property type="component" value="Unassembled WGS sequence"/>
</dbReference>
<dbReference type="OMA" id="MVISVEQ"/>
<organism evidence="1 2">
    <name type="scientific">Taxus chinensis</name>
    <name type="common">Chinese yew</name>
    <name type="synonym">Taxus wallichiana var. chinensis</name>
    <dbReference type="NCBI Taxonomy" id="29808"/>
    <lineage>
        <taxon>Eukaryota</taxon>
        <taxon>Viridiplantae</taxon>
        <taxon>Streptophyta</taxon>
        <taxon>Embryophyta</taxon>
        <taxon>Tracheophyta</taxon>
        <taxon>Spermatophyta</taxon>
        <taxon>Pinopsida</taxon>
        <taxon>Pinidae</taxon>
        <taxon>Conifers II</taxon>
        <taxon>Cupressales</taxon>
        <taxon>Taxaceae</taxon>
        <taxon>Taxus</taxon>
    </lineage>
</organism>
<evidence type="ECO:0000313" key="2">
    <source>
        <dbReference type="Proteomes" id="UP000824469"/>
    </source>
</evidence>
<dbReference type="SUPFAM" id="SSF48452">
    <property type="entry name" value="TPR-like"/>
    <property type="match status" value="1"/>
</dbReference>
<dbReference type="EMBL" id="JAHRHJ020000007">
    <property type="protein sequence ID" value="KAH9310111.1"/>
    <property type="molecule type" value="Genomic_DNA"/>
</dbReference>
<dbReference type="PANTHER" id="PTHR46050">
    <property type="entry name" value="TPR REPEAT-CONTAINING THIOREDOXIN"/>
    <property type="match status" value="1"/>
</dbReference>
<comment type="caution">
    <text evidence="1">The sequence shown here is derived from an EMBL/GenBank/DDBJ whole genome shotgun (WGS) entry which is preliminary data.</text>
</comment>
<dbReference type="Gene3D" id="3.40.30.10">
    <property type="entry name" value="Glutaredoxin"/>
    <property type="match status" value="1"/>
</dbReference>
<dbReference type="AlphaFoldDB" id="A0AA38FTP1"/>
<dbReference type="SUPFAM" id="SSF52833">
    <property type="entry name" value="Thioredoxin-like"/>
    <property type="match status" value="1"/>
</dbReference>
<protein>
    <submittedName>
        <fullName evidence="1">Uncharacterized protein</fullName>
    </submittedName>
</protein>
<dbReference type="SMART" id="SM00028">
    <property type="entry name" value="TPR"/>
    <property type="match status" value="3"/>
</dbReference>
<dbReference type="Gene3D" id="1.25.40.10">
    <property type="entry name" value="Tetratricopeptide repeat domain"/>
    <property type="match status" value="1"/>
</dbReference>
<name>A0AA38FTP1_TAXCH</name>
<feature type="non-terminal residue" evidence="1">
    <location>
        <position position="1"/>
    </location>
</feature>
<evidence type="ECO:0000313" key="1">
    <source>
        <dbReference type="EMBL" id="KAH9310111.1"/>
    </source>
</evidence>
<dbReference type="PANTHER" id="PTHR46050:SF29">
    <property type="entry name" value="TPR REPEAT-CONTAINING THIOREDOXIN TTL4"/>
    <property type="match status" value="1"/>
</dbReference>
<dbReference type="InterPro" id="IPR011990">
    <property type="entry name" value="TPR-like_helical_dom_sf"/>
</dbReference>
<proteinExistence type="predicted"/>
<sequence length="339" mass="37471">LGQVENAKRQFNLAGQQSDRADIQRVQNVENCMTKLAEARKIGDWKAVLRDSDAAIVAGADSSPQVFASKAEALLKLHRLDEADAVLTSSDKAASVSQSTRFHGIVGDAYLLLVRVEVDMALGRFDNAVPSAEKAARIDSCNHEVSSLLRRAKAVANARLIGNELFKSGSYLEASAAYGEGLELDPMNAVLLSNRAACRSKLGQWEKSVEDCNLALSIQPNYTKALLRRAASNTKLERWEEALRDYEFLRREVPEDKEVAQSLFYVQVALKKSRGEEIYNMKFGGEVEVVYNNDQYKEAISSPGLAVVLFKTGSNEQSKKISPFIDQLCGRYPSVNFLK</sequence>
<reference evidence="1 2" key="1">
    <citation type="journal article" date="2021" name="Nat. Plants">
        <title>The Taxus genome provides insights into paclitaxel biosynthesis.</title>
        <authorList>
            <person name="Xiong X."/>
            <person name="Gou J."/>
            <person name="Liao Q."/>
            <person name="Li Y."/>
            <person name="Zhou Q."/>
            <person name="Bi G."/>
            <person name="Li C."/>
            <person name="Du R."/>
            <person name="Wang X."/>
            <person name="Sun T."/>
            <person name="Guo L."/>
            <person name="Liang H."/>
            <person name="Lu P."/>
            <person name="Wu Y."/>
            <person name="Zhang Z."/>
            <person name="Ro D.K."/>
            <person name="Shang Y."/>
            <person name="Huang S."/>
            <person name="Yan J."/>
        </authorList>
    </citation>
    <scope>NUCLEOTIDE SEQUENCE [LARGE SCALE GENOMIC DNA]</scope>
    <source>
        <strain evidence="1">Ta-2019</strain>
    </source>
</reference>
<gene>
    <name evidence="1" type="ORF">KI387_038022</name>
</gene>
<accession>A0AA38FTP1</accession>
<dbReference type="InterPro" id="IPR036249">
    <property type="entry name" value="Thioredoxin-like_sf"/>
</dbReference>
<dbReference type="InterPro" id="IPR044534">
    <property type="entry name" value="TTL1-4"/>
</dbReference>